<name>A0AAD4PKZ8_9MUSC</name>
<dbReference type="Proteomes" id="UP001200034">
    <property type="component" value="Unassembled WGS sequence"/>
</dbReference>
<dbReference type="EMBL" id="JAJJHW010002585">
    <property type="protein sequence ID" value="KAH8370656.1"/>
    <property type="molecule type" value="Genomic_DNA"/>
</dbReference>
<feature type="region of interest" description="Disordered" evidence="3">
    <location>
        <begin position="241"/>
        <end position="425"/>
    </location>
</feature>
<evidence type="ECO:0000256" key="1">
    <source>
        <dbReference type="ARBA" id="ARBA00005655"/>
    </source>
</evidence>
<accession>A0AAD4PKZ8</accession>
<gene>
    <name evidence="4" type="ORF">KR093_004540</name>
</gene>
<evidence type="ECO:0000256" key="2">
    <source>
        <dbReference type="SAM" id="Coils"/>
    </source>
</evidence>
<feature type="compositionally biased region" description="Basic and acidic residues" evidence="3">
    <location>
        <begin position="391"/>
        <end position="400"/>
    </location>
</feature>
<dbReference type="AlphaFoldDB" id="A0AAD4PKZ8"/>
<comment type="similarity">
    <text evidence="1">Belongs to the Luc7 family.</text>
</comment>
<keyword evidence="2" id="KW-0175">Coiled coil</keyword>
<evidence type="ECO:0000256" key="3">
    <source>
        <dbReference type="SAM" id="MobiDB-lite"/>
    </source>
</evidence>
<keyword evidence="5" id="KW-1185">Reference proteome</keyword>
<feature type="compositionally biased region" description="Low complexity" evidence="3">
    <location>
        <begin position="401"/>
        <end position="412"/>
    </location>
</feature>
<dbReference type="Pfam" id="PF03194">
    <property type="entry name" value="LUC7"/>
    <property type="match status" value="1"/>
</dbReference>
<reference evidence="4" key="1">
    <citation type="journal article" date="2021" name="Mol. Ecol. Resour.">
        <title>Phylogenomic analyses of the genus Drosophila reveals genomic signals of climate adaptation.</title>
        <authorList>
            <person name="Li F."/>
            <person name="Rane R.V."/>
            <person name="Luria V."/>
            <person name="Xiong Z."/>
            <person name="Chen J."/>
            <person name="Li Z."/>
            <person name="Catullo R.A."/>
            <person name="Griffin P.C."/>
            <person name="Schiffer M."/>
            <person name="Pearce S."/>
            <person name="Lee S.F."/>
            <person name="McElroy K."/>
            <person name="Stocker A."/>
            <person name="Shirriffs J."/>
            <person name="Cockerell F."/>
            <person name="Coppin C."/>
            <person name="Sgro C.M."/>
            <person name="Karger A."/>
            <person name="Cain J.W."/>
            <person name="Weber J.A."/>
            <person name="Santpere G."/>
            <person name="Kirschner M.W."/>
            <person name="Hoffmann A.A."/>
            <person name="Oakeshott J.G."/>
            <person name="Zhang G."/>
        </authorList>
    </citation>
    <scope>NUCLEOTIDE SEQUENCE</scope>
    <source>
        <strain evidence="4">BGI-SZ-2011g</strain>
    </source>
</reference>
<dbReference type="GO" id="GO:0006376">
    <property type="term" value="P:mRNA splice site recognition"/>
    <property type="evidence" value="ECO:0007669"/>
    <property type="project" value="InterPro"/>
</dbReference>
<dbReference type="PANTHER" id="PTHR12375">
    <property type="entry name" value="RNA-BINDING PROTEIN LUC7-RELATED"/>
    <property type="match status" value="1"/>
</dbReference>
<organism evidence="4 5">
    <name type="scientific">Drosophila rubida</name>
    <dbReference type="NCBI Taxonomy" id="30044"/>
    <lineage>
        <taxon>Eukaryota</taxon>
        <taxon>Metazoa</taxon>
        <taxon>Ecdysozoa</taxon>
        <taxon>Arthropoda</taxon>
        <taxon>Hexapoda</taxon>
        <taxon>Insecta</taxon>
        <taxon>Pterygota</taxon>
        <taxon>Neoptera</taxon>
        <taxon>Endopterygota</taxon>
        <taxon>Diptera</taxon>
        <taxon>Brachycera</taxon>
        <taxon>Muscomorpha</taxon>
        <taxon>Ephydroidea</taxon>
        <taxon>Drosophilidae</taxon>
        <taxon>Drosophila</taxon>
    </lineage>
</organism>
<evidence type="ECO:0000313" key="4">
    <source>
        <dbReference type="EMBL" id="KAH8370656.1"/>
    </source>
</evidence>
<evidence type="ECO:0008006" key="6">
    <source>
        <dbReference type="Google" id="ProtNLM"/>
    </source>
</evidence>
<evidence type="ECO:0000313" key="5">
    <source>
        <dbReference type="Proteomes" id="UP001200034"/>
    </source>
</evidence>
<sequence>MSAPSNKMSATDQMRAMLDQLMGTTRNGDDGRGLKFSDARVCKSFLLDCCPHDILASTRMDLGECPKVHDLAFRADYESASKSRDYYYDIEAMEHLQAFIADCDRRTDSAKQRLKETQEELTAEVAEKANAVHSLAEEIGKKLAKAEALGEAGEVEDSMELMKEIDELRGKKIKAEHEYRTSMPASTYQQQKLRVCEVCSAYLGIHDNDIRLADHFGGKLHLGFLTIREKLIELEKTAAPRKAELKRSGKIPDREEDSRGRNRYFVGGRELDRRSRVHRSRSRERQRQRDAEKQSNERSNERGNDRGSTRESDSERASSQRGRDAADGRNMGRGGGTESGSGRDHRDRERDVRRDRDRNNRNDRGRFGGGGGRDGGGGTDRRNDRRRSRSRERSPRDRRNYNNSNSSSNFGGSRRRSFSRERYRR</sequence>
<feature type="coiled-coil region" evidence="2">
    <location>
        <begin position="100"/>
        <end position="178"/>
    </location>
</feature>
<protein>
    <recommendedName>
        <fullName evidence="6">RNA-binding protein Luc7-like 1</fullName>
    </recommendedName>
</protein>
<dbReference type="GO" id="GO:0003729">
    <property type="term" value="F:mRNA binding"/>
    <property type="evidence" value="ECO:0007669"/>
    <property type="project" value="InterPro"/>
</dbReference>
<feature type="compositionally biased region" description="Basic and acidic residues" evidence="3">
    <location>
        <begin position="283"/>
        <end position="327"/>
    </location>
</feature>
<proteinExistence type="inferred from homology"/>
<dbReference type="InterPro" id="IPR004882">
    <property type="entry name" value="Luc7-rel"/>
</dbReference>
<dbReference type="GO" id="GO:0005685">
    <property type="term" value="C:U1 snRNP"/>
    <property type="evidence" value="ECO:0007669"/>
    <property type="project" value="InterPro"/>
</dbReference>
<feature type="compositionally biased region" description="Basic and acidic residues" evidence="3">
    <location>
        <begin position="341"/>
        <end position="366"/>
    </location>
</feature>
<comment type="caution">
    <text evidence="4">The sequence shown here is derived from an EMBL/GenBank/DDBJ whole genome shotgun (WGS) entry which is preliminary data.</text>
</comment>
<feature type="compositionally biased region" description="Basic and acidic residues" evidence="3">
    <location>
        <begin position="241"/>
        <end position="260"/>
    </location>
</feature>
<feature type="compositionally biased region" description="Gly residues" evidence="3">
    <location>
        <begin position="367"/>
        <end position="378"/>
    </location>
</feature>